<dbReference type="EMBL" id="MU275897">
    <property type="protein sequence ID" value="KAI0047798.1"/>
    <property type="molecule type" value="Genomic_DNA"/>
</dbReference>
<dbReference type="Proteomes" id="UP000814033">
    <property type="component" value="Unassembled WGS sequence"/>
</dbReference>
<sequence length="82" mass="9094">MPTVDCTVLVTGKRPYHTDIDLGQARRATPAQGNVHFVDKTATRTKADVPQPGTSHLAETDPIHEMVKKHWVLPVKSLLRTI</sequence>
<organism evidence="1 2">
    <name type="scientific">Auriscalpium vulgare</name>
    <dbReference type="NCBI Taxonomy" id="40419"/>
    <lineage>
        <taxon>Eukaryota</taxon>
        <taxon>Fungi</taxon>
        <taxon>Dikarya</taxon>
        <taxon>Basidiomycota</taxon>
        <taxon>Agaricomycotina</taxon>
        <taxon>Agaricomycetes</taxon>
        <taxon>Russulales</taxon>
        <taxon>Auriscalpiaceae</taxon>
        <taxon>Auriscalpium</taxon>
    </lineage>
</organism>
<evidence type="ECO:0000313" key="1">
    <source>
        <dbReference type="EMBL" id="KAI0047798.1"/>
    </source>
</evidence>
<keyword evidence="2" id="KW-1185">Reference proteome</keyword>
<gene>
    <name evidence="1" type="ORF">FA95DRAFT_1558679</name>
</gene>
<reference evidence="1" key="2">
    <citation type="journal article" date="2022" name="New Phytol.">
        <title>Evolutionary transition to the ectomycorrhizal habit in the genomes of a hyperdiverse lineage of mushroom-forming fungi.</title>
        <authorList>
            <person name="Looney B."/>
            <person name="Miyauchi S."/>
            <person name="Morin E."/>
            <person name="Drula E."/>
            <person name="Courty P.E."/>
            <person name="Kohler A."/>
            <person name="Kuo A."/>
            <person name="LaButti K."/>
            <person name="Pangilinan J."/>
            <person name="Lipzen A."/>
            <person name="Riley R."/>
            <person name="Andreopoulos W."/>
            <person name="He G."/>
            <person name="Johnson J."/>
            <person name="Nolan M."/>
            <person name="Tritt A."/>
            <person name="Barry K.W."/>
            <person name="Grigoriev I.V."/>
            <person name="Nagy L.G."/>
            <person name="Hibbett D."/>
            <person name="Henrissat B."/>
            <person name="Matheny P.B."/>
            <person name="Labbe J."/>
            <person name="Martin F.M."/>
        </authorList>
    </citation>
    <scope>NUCLEOTIDE SEQUENCE</scope>
    <source>
        <strain evidence="1">FP105234-sp</strain>
    </source>
</reference>
<evidence type="ECO:0000313" key="2">
    <source>
        <dbReference type="Proteomes" id="UP000814033"/>
    </source>
</evidence>
<accession>A0ACB8RW81</accession>
<reference evidence="1" key="1">
    <citation type="submission" date="2021-02" db="EMBL/GenBank/DDBJ databases">
        <authorList>
            <consortium name="DOE Joint Genome Institute"/>
            <person name="Ahrendt S."/>
            <person name="Looney B.P."/>
            <person name="Miyauchi S."/>
            <person name="Morin E."/>
            <person name="Drula E."/>
            <person name="Courty P.E."/>
            <person name="Chicoki N."/>
            <person name="Fauchery L."/>
            <person name="Kohler A."/>
            <person name="Kuo A."/>
            <person name="Labutti K."/>
            <person name="Pangilinan J."/>
            <person name="Lipzen A."/>
            <person name="Riley R."/>
            <person name="Andreopoulos W."/>
            <person name="He G."/>
            <person name="Johnson J."/>
            <person name="Barry K.W."/>
            <person name="Grigoriev I.V."/>
            <person name="Nagy L."/>
            <person name="Hibbett D."/>
            <person name="Henrissat B."/>
            <person name="Matheny P.B."/>
            <person name="Labbe J."/>
            <person name="Martin F."/>
        </authorList>
    </citation>
    <scope>NUCLEOTIDE SEQUENCE</scope>
    <source>
        <strain evidence="1">FP105234-sp</strain>
    </source>
</reference>
<proteinExistence type="predicted"/>
<name>A0ACB8RW81_9AGAM</name>
<protein>
    <submittedName>
        <fullName evidence="1">Uncharacterized protein</fullName>
    </submittedName>
</protein>
<comment type="caution">
    <text evidence="1">The sequence shown here is derived from an EMBL/GenBank/DDBJ whole genome shotgun (WGS) entry which is preliminary data.</text>
</comment>